<evidence type="ECO:0000256" key="12">
    <source>
        <dbReference type="ARBA" id="ARBA00023136"/>
    </source>
</evidence>
<evidence type="ECO:0000313" key="22">
    <source>
        <dbReference type="RefSeq" id="XP_060058552.1"/>
    </source>
</evidence>
<evidence type="ECO:0000256" key="6">
    <source>
        <dbReference type="ARBA" id="ARBA00022692"/>
    </source>
</evidence>
<organism evidence="21 22">
    <name type="scientific">Erinaceus europaeus</name>
    <name type="common">Western European hedgehog</name>
    <dbReference type="NCBI Taxonomy" id="9365"/>
    <lineage>
        <taxon>Eukaryota</taxon>
        <taxon>Metazoa</taxon>
        <taxon>Chordata</taxon>
        <taxon>Craniata</taxon>
        <taxon>Vertebrata</taxon>
        <taxon>Euteleostomi</taxon>
        <taxon>Mammalia</taxon>
        <taxon>Eutheria</taxon>
        <taxon>Laurasiatheria</taxon>
        <taxon>Eulipotyphla</taxon>
        <taxon>Erinaceidae</taxon>
        <taxon>Erinaceinae</taxon>
        <taxon>Erinaceus</taxon>
    </lineage>
</organism>
<feature type="transmembrane region" description="Helical" evidence="18">
    <location>
        <begin position="601"/>
        <end position="623"/>
    </location>
</feature>
<evidence type="ECO:0000256" key="4">
    <source>
        <dbReference type="ARBA" id="ARBA00022475"/>
    </source>
</evidence>
<dbReference type="GeneID" id="103117607"/>
<keyword evidence="12 18" id="KW-0472">Membrane</keyword>
<dbReference type="PROSITE" id="PS50835">
    <property type="entry name" value="IG_LIKE"/>
    <property type="match status" value="5"/>
</dbReference>
<evidence type="ECO:0000256" key="16">
    <source>
        <dbReference type="ARBA" id="ARBA00049765"/>
    </source>
</evidence>
<dbReference type="InterPro" id="IPR013783">
    <property type="entry name" value="Ig-like_fold"/>
</dbReference>
<feature type="domain" description="Ig-like" evidence="20">
    <location>
        <begin position="133"/>
        <end position="223"/>
    </location>
</feature>
<dbReference type="PANTHER" id="PTHR11481">
    <property type="entry name" value="IMMUNOGLOBULIN FC RECEPTOR"/>
    <property type="match status" value="1"/>
</dbReference>
<feature type="compositionally biased region" description="Polar residues" evidence="17">
    <location>
        <begin position="645"/>
        <end position="657"/>
    </location>
</feature>
<proteinExistence type="predicted"/>
<dbReference type="InterPro" id="IPR050488">
    <property type="entry name" value="Ig_Fc_receptor"/>
</dbReference>
<evidence type="ECO:0000313" key="21">
    <source>
        <dbReference type="Proteomes" id="UP001652624"/>
    </source>
</evidence>
<keyword evidence="6 18" id="KW-0812">Transmembrane</keyword>
<evidence type="ECO:0000256" key="18">
    <source>
        <dbReference type="SAM" id="Phobius"/>
    </source>
</evidence>
<dbReference type="InterPro" id="IPR007110">
    <property type="entry name" value="Ig-like_dom"/>
</dbReference>
<evidence type="ECO:0000256" key="3">
    <source>
        <dbReference type="ARBA" id="ARBA00004285"/>
    </source>
</evidence>
<dbReference type="InterPro" id="IPR036179">
    <property type="entry name" value="Ig-like_dom_sf"/>
</dbReference>
<keyword evidence="15" id="KW-0393">Immunoglobulin domain</keyword>
<dbReference type="RefSeq" id="XP_060058552.1">
    <property type="nucleotide sequence ID" value="XM_060202569.1"/>
</dbReference>
<evidence type="ECO:0000256" key="15">
    <source>
        <dbReference type="ARBA" id="ARBA00023319"/>
    </source>
</evidence>
<dbReference type="Pfam" id="PF17736">
    <property type="entry name" value="Ig_C17orf99"/>
    <property type="match status" value="1"/>
</dbReference>
<evidence type="ECO:0000256" key="13">
    <source>
        <dbReference type="ARBA" id="ARBA00023157"/>
    </source>
</evidence>
<evidence type="ECO:0000256" key="8">
    <source>
        <dbReference type="ARBA" id="ARBA00022737"/>
    </source>
</evidence>
<evidence type="ECO:0000259" key="20">
    <source>
        <dbReference type="PROSITE" id="PS50835"/>
    </source>
</evidence>
<evidence type="ECO:0000256" key="2">
    <source>
        <dbReference type="ARBA" id="ARBA00004282"/>
    </source>
</evidence>
<evidence type="ECO:0000256" key="17">
    <source>
        <dbReference type="SAM" id="MobiDB-lite"/>
    </source>
</evidence>
<reference evidence="22" key="1">
    <citation type="submission" date="2025-08" db="UniProtKB">
        <authorList>
            <consortium name="RefSeq"/>
        </authorList>
    </citation>
    <scope>IDENTIFICATION</scope>
</reference>
<dbReference type="SMART" id="SM00409">
    <property type="entry name" value="IG"/>
    <property type="match status" value="5"/>
</dbReference>
<dbReference type="PANTHER" id="PTHR11481:SF5">
    <property type="entry name" value="PLATELET ENDOTHELIAL CELL ADHESION MOLECULE"/>
    <property type="match status" value="1"/>
</dbReference>
<keyword evidence="5" id="KW-0597">Phosphoprotein</keyword>
<dbReference type="Gene3D" id="2.60.40.10">
    <property type="entry name" value="Immunoglobulins"/>
    <property type="match status" value="5"/>
</dbReference>
<dbReference type="SUPFAM" id="SSF48726">
    <property type="entry name" value="Immunoglobulin"/>
    <property type="match status" value="3"/>
</dbReference>
<evidence type="ECO:0000256" key="1">
    <source>
        <dbReference type="ARBA" id="ARBA00004251"/>
    </source>
</evidence>
<feature type="chain" id="PRO_5045231870" description="Platelet endothelial cell adhesion molecule" evidence="19">
    <location>
        <begin position="28"/>
        <end position="739"/>
    </location>
</feature>
<keyword evidence="11 18" id="KW-1133">Transmembrane helix</keyword>
<name>A0ABM3YBV7_ERIEU</name>
<keyword evidence="13" id="KW-1015">Disulfide bond</keyword>
<keyword evidence="7 19" id="KW-0732">Signal</keyword>
<dbReference type="Pfam" id="PF13895">
    <property type="entry name" value="Ig_2"/>
    <property type="match status" value="1"/>
</dbReference>
<evidence type="ECO:0000256" key="14">
    <source>
        <dbReference type="ARBA" id="ARBA00023180"/>
    </source>
</evidence>
<protein>
    <recommendedName>
        <fullName evidence="16">Platelet endothelial cell adhesion molecule</fullName>
    </recommendedName>
</protein>
<keyword evidence="9" id="KW-0130">Cell adhesion</keyword>
<evidence type="ECO:0000256" key="19">
    <source>
        <dbReference type="SAM" id="SignalP"/>
    </source>
</evidence>
<feature type="domain" description="Ig-like" evidence="20">
    <location>
        <begin position="499"/>
        <end position="590"/>
    </location>
</feature>
<feature type="domain" description="Ig-like" evidence="20">
    <location>
        <begin position="236"/>
        <end position="315"/>
    </location>
</feature>
<dbReference type="InterPro" id="IPR040878">
    <property type="entry name" value="IL-40-like_Ig"/>
</dbReference>
<sequence>MQQGRLRGGKMWLRVLLMFLLCESLEAQENSFTINSIHMVILPKQEVKNGENLTLQCVVDISTTARIKPQHWLLFYKDDMLFHNVSTTKNTESFPILQARIYNAGTYKCTVVLNNKEKTTSPYQVLVRGVPTPRVTVDKKEAVEGGIVTVTCSVQEERPPIHFKIEKVGVYTQTVKQRRVKNSQNQNFVTMEFPVEDKDSVIAFVCEASILSGTHVETSESITSDIVTVRESFSFPKFHITPKGKITEGDELHIKCTIQVAHPSQEYPEIIIQRDKEIVAHNRGSNEADYSVMALVEHSGNYKCKVETSRISKVNSIVVYITELFSKPVLESTSLRLDRGESLNLWCSIPGSPPADFTIQKGNLTVSQGQNLTIVASEEDSGSYTCTAGIGRVVKKSNMVNITVCEMLSKPRIFHDPIFEVIKGQTIEISCQSINGTTPISYRLLKASSNLEHKYMNSNRPAVFKDKPTKDAEYQCIADNCHSHVEMVSEILQVKVIAPVDEVKLSLLSEVVESGKIIELRCSVNEASGPITFRFYREGESTPFYQTILNDTTALGLIEEASKEQEGQYYCMAFNRATPAKNAPQSSRLAIRVFFAAWKKGLIAVFVIGAIIAILILGARCYVLKKGKAKQMPVEMCRPGAPLLNSNNEKASDSNPEATKHYVGYSDDAGNHDLKPVNDNKAEPLTQDVEYTELEIISPEPQRDLEPKGVETVYSEIRKPDPGFVENRYSRTEGSLDGT</sequence>
<comment type="subcellular location">
    <subcellularLocation>
        <location evidence="2">Cell junction</location>
    </subcellularLocation>
    <subcellularLocation>
        <location evidence="1">Cell membrane</location>
        <topology evidence="1">Single-pass type I membrane protein</topology>
    </subcellularLocation>
    <subcellularLocation>
        <location evidence="3">Membrane raft</location>
    </subcellularLocation>
</comment>
<evidence type="ECO:0000256" key="9">
    <source>
        <dbReference type="ARBA" id="ARBA00022889"/>
    </source>
</evidence>
<keyword evidence="4" id="KW-1003">Cell membrane</keyword>
<feature type="region of interest" description="Disordered" evidence="17">
    <location>
        <begin position="645"/>
        <end position="664"/>
    </location>
</feature>
<evidence type="ECO:0000256" key="10">
    <source>
        <dbReference type="ARBA" id="ARBA00022949"/>
    </source>
</evidence>
<keyword evidence="14" id="KW-0325">Glycoprotein</keyword>
<keyword evidence="8" id="KW-0677">Repeat</keyword>
<dbReference type="InterPro" id="IPR003599">
    <property type="entry name" value="Ig_sub"/>
</dbReference>
<feature type="region of interest" description="Disordered" evidence="17">
    <location>
        <begin position="716"/>
        <end position="739"/>
    </location>
</feature>
<accession>A0ABM3YBV7</accession>
<evidence type="ECO:0000256" key="11">
    <source>
        <dbReference type="ARBA" id="ARBA00022989"/>
    </source>
</evidence>
<evidence type="ECO:0000256" key="7">
    <source>
        <dbReference type="ARBA" id="ARBA00022729"/>
    </source>
</evidence>
<evidence type="ECO:0000256" key="5">
    <source>
        <dbReference type="ARBA" id="ARBA00022553"/>
    </source>
</evidence>
<keyword evidence="10" id="KW-0965">Cell junction</keyword>
<feature type="domain" description="Ig-like" evidence="20">
    <location>
        <begin position="328"/>
        <end position="403"/>
    </location>
</feature>
<feature type="domain" description="Ig-like" evidence="20">
    <location>
        <begin position="35"/>
        <end position="121"/>
    </location>
</feature>
<feature type="signal peptide" evidence="19">
    <location>
        <begin position="1"/>
        <end position="27"/>
    </location>
</feature>
<dbReference type="Proteomes" id="UP001652624">
    <property type="component" value="Chromosome 12"/>
</dbReference>
<keyword evidence="21" id="KW-1185">Reference proteome</keyword>
<gene>
    <name evidence="22" type="primary">PECAM1</name>
</gene>